<dbReference type="EMBL" id="ASJR01000018">
    <property type="protein sequence ID" value="ERP31159.1"/>
    <property type="molecule type" value="Genomic_DNA"/>
</dbReference>
<dbReference type="InterPro" id="IPR035901">
    <property type="entry name" value="GIY-YIG_endonuc_sf"/>
</dbReference>
<organism evidence="1 2">
    <name type="scientific">Chitinivibrio alkaliphilus ACht1</name>
    <dbReference type="NCBI Taxonomy" id="1313304"/>
    <lineage>
        <taxon>Bacteria</taxon>
        <taxon>Pseudomonadati</taxon>
        <taxon>Fibrobacterota</taxon>
        <taxon>Chitinivibrionia</taxon>
        <taxon>Chitinivibrionales</taxon>
        <taxon>Chitinivibrionaceae</taxon>
        <taxon>Chitinivibrio</taxon>
    </lineage>
</organism>
<dbReference type="RefSeq" id="WP_022637378.1">
    <property type="nucleotide sequence ID" value="NZ_ASJR01000018.1"/>
</dbReference>
<dbReference type="STRING" id="1313304.CALK_1958"/>
<reference evidence="1 2" key="1">
    <citation type="journal article" date="2013" name="Environ. Microbiol.">
        <title>Genome analysis of Chitinivibrio alkaliphilus gen. nov., sp. nov., a novel extremely haloalkaliphilic anaerobic chitinolytic bacterium from the candidate phylum Termite Group 3.</title>
        <authorList>
            <person name="Sorokin D.Y."/>
            <person name="Gumerov V.M."/>
            <person name="Rakitin A.L."/>
            <person name="Beletsky A.V."/>
            <person name="Damste J.S."/>
            <person name="Muyzer G."/>
            <person name="Mardanov A.V."/>
            <person name="Ravin N.V."/>
        </authorList>
    </citation>
    <scope>NUCLEOTIDE SEQUENCE [LARGE SCALE GENOMIC DNA]</scope>
    <source>
        <strain evidence="1 2">ACht1</strain>
    </source>
</reference>
<dbReference type="AlphaFoldDB" id="U7D3S6"/>
<evidence type="ECO:0000313" key="1">
    <source>
        <dbReference type="EMBL" id="ERP31159.1"/>
    </source>
</evidence>
<keyword evidence="2" id="KW-1185">Reference proteome</keyword>
<gene>
    <name evidence="1" type="ORF">CALK_1958</name>
</gene>
<dbReference type="Gene3D" id="3.40.1440.10">
    <property type="entry name" value="GIY-YIG endonuclease"/>
    <property type="match status" value="1"/>
</dbReference>
<comment type="caution">
    <text evidence="1">The sequence shown here is derived from an EMBL/GenBank/DDBJ whole genome shotgun (WGS) entry which is preliminary data.</text>
</comment>
<evidence type="ECO:0000313" key="2">
    <source>
        <dbReference type="Proteomes" id="UP000017148"/>
    </source>
</evidence>
<accession>U7D3S6</accession>
<sequence>MQKTTLDKIYTLLEKTPQGISEEKLAITFLQTRGSTTAQRIIHTLLGGDPRFVYRENRWFTSGKTRTTLLTQGCLLFHLKNYDNKLSMAAYDLREFSIETVLILHKEVSKESPPSLFSELTHLRDSLGTRPLIATTPAARDWLKTHIYQYALHDIHHVILLDELIAISTLSHQRAETMLSQSTMGIPTSHENQDMAETVRTLLQRLIEEGHESLKEINTACTAQESLWCETIPEEMWHVHTATPDTPGVFALQDAQNRPIHIEAAAQLKHGLSRFFQAKHLLTPQEHDLQQRSQGCHIHPCSSELEARLLAIRLRRKYALPELFSRRPDHPSETTTPHLIIIPQDSAVHTIWYAPQNTRVILKQLQAPLTCAEQSRLEAAMENYLTMPPAAPPALEGMYCGIYLAIHQKEYGRHGYPFSQ</sequence>
<proteinExistence type="predicted"/>
<dbReference type="Proteomes" id="UP000017148">
    <property type="component" value="Unassembled WGS sequence"/>
</dbReference>
<protein>
    <submittedName>
        <fullName evidence="1">Uncharacterized protein</fullName>
    </submittedName>
</protein>
<name>U7D3S6_9BACT</name>